<feature type="region of interest" description="Disordered" evidence="1">
    <location>
        <begin position="1"/>
        <end position="59"/>
    </location>
</feature>
<evidence type="ECO:0000313" key="3">
    <source>
        <dbReference type="EMBL" id="EIE19996.1"/>
    </source>
</evidence>
<dbReference type="KEGG" id="csl:COCSUDRAFT_58230"/>
<proteinExistence type="predicted"/>
<organism evidence="3 4">
    <name type="scientific">Coccomyxa subellipsoidea (strain C-169)</name>
    <name type="common">Green microalga</name>
    <dbReference type="NCBI Taxonomy" id="574566"/>
    <lineage>
        <taxon>Eukaryota</taxon>
        <taxon>Viridiplantae</taxon>
        <taxon>Chlorophyta</taxon>
        <taxon>core chlorophytes</taxon>
        <taxon>Trebouxiophyceae</taxon>
        <taxon>Trebouxiophyceae incertae sedis</taxon>
        <taxon>Coccomyxaceae</taxon>
        <taxon>Coccomyxa</taxon>
        <taxon>Coccomyxa subellipsoidea</taxon>
    </lineage>
</organism>
<evidence type="ECO:0000313" key="4">
    <source>
        <dbReference type="Proteomes" id="UP000007264"/>
    </source>
</evidence>
<evidence type="ECO:0000259" key="2">
    <source>
        <dbReference type="Pfam" id="PF03457"/>
    </source>
</evidence>
<dbReference type="Pfam" id="PF03457">
    <property type="entry name" value="HA"/>
    <property type="match status" value="3"/>
</dbReference>
<feature type="domain" description="Helicase-associated" evidence="2">
    <location>
        <begin position="101"/>
        <end position="162"/>
    </location>
</feature>
<keyword evidence="4" id="KW-1185">Reference proteome</keyword>
<dbReference type="OrthoDB" id="512244at2759"/>
<accession>I0YNM7</accession>
<dbReference type="AlphaFoldDB" id="I0YNM7"/>
<feature type="compositionally biased region" description="Basic and acidic residues" evidence="1">
    <location>
        <begin position="25"/>
        <end position="49"/>
    </location>
</feature>
<dbReference type="Proteomes" id="UP000007264">
    <property type="component" value="Unassembled WGS sequence"/>
</dbReference>
<dbReference type="eggNOG" id="ENOG502SC1P">
    <property type="taxonomic scope" value="Eukaryota"/>
</dbReference>
<dbReference type="RefSeq" id="XP_005644540.1">
    <property type="nucleotide sequence ID" value="XM_005644483.1"/>
</dbReference>
<gene>
    <name evidence="3" type="ORF">COCSUDRAFT_58230</name>
</gene>
<feature type="region of interest" description="Disordered" evidence="1">
    <location>
        <begin position="413"/>
        <end position="442"/>
    </location>
</feature>
<dbReference type="Gene3D" id="6.10.140.530">
    <property type="match status" value="3"/>
</dbReference>
<feature type="domain" description="Helicase-associated" evidence="2">
    <location>
        <begin position="333"/>
        <end position="394"/>
    </location>
</feature>
<feature type="domain" description="Helicase-associated" evidence="2">
    <location>
        <begin position="264"/>
        <end position="323"/>
    </location>
</feature>
<sequence>MSDPKEPAEGAEEQPKPVQLSDVVRALDFDWDDRSSEDFGTDAHKERADSGLSASTSETSNIGRVDDRWYSLSPHFMDSKLPEWKQWRLRNRSPPEDQPLSEAFTERLEALRRYKEEWGDCLVPRRYWGDWRLGEWVADARQAYKEKRLTCAQVTALEALGFPWKVPQQVAEWEYMLHELRRFRIEFQMDAPPFKWRDPNADFSNALAKWYHQQPDRFKQRLLSPSQVRKLKQAGYDLRAATGDDISEDDYAKEHNGAQEDTTDFEFETMYKELKAWRDKYATTIVPKQVFDAPLLGAWVHRMRKVHKEGRLPGWQVAKLDELIFAWKMEQQSAKWHHNLHETRRFKEVHGHALIPAGYTNAKEPGWMEASRWVTRNAKLFSKGKLTDKRYQLIRDILGIKFVKKIGGPNRRGVGREIPSDARPLGPWNMKAMRNPAGGPRRLEGHVRKKVAATY</sequence>
<dbReference type="InterPro" id="IPR005114">
    <property type="entry name" value="Helicase_assoc"/>
</dbReference>
<dbReference type="GeneID" id="17037970"/>
<protein>
    <recommendedName>
        <fullName evidence="2">Helicase-associated domain-containing protein</fullName>
    </recommendedName>
</protein>
<dbReference type="EMBL" id="AGSI01000017">
    <property type="protein sequence ID" value="EIE19996.1"/>
    <property type="molecule type" value="Genomic_DNA"/>
</dbReference>
<dbReference type="PANTHER" id="PTHR33418:SF1">
    <property type="entry name" value="HELICASE-ASSOCIATED DOMAIN-CONTAINING PROTEIN"/>
    <property type="match status" value="1"/>
</dbReference>
<name>I0YNM7_COCSC</name>
<evidence type="ECO:0000256" key="1">
    <source>
        <dbReference type="SAM" id="MobiDB-lite"/>
    </source>
</evidence>
<comment type="caution">
    <text evidence="3">The sequence shown here is derived from an EMBL/GenBank/DDBJ whole genome shotgun (WGS) entry which is preliminary data.</text>
</comment>
<dbReference type="PANTHER" id="PTHR33418">
    <property type="entry name" value="HELICASE-ASSOCIATED"/>
    <property type="match status" value="1"/>
</dbReference>
<reference evidence="3 4" key="1">
    <citation type="journal article" date="2012" name="Genome Biol.">
        <title>The genome of the polar eukaryotic microalga coccomyxa subellipsoidea reveals traits of cold adaptation.</title>
        <authorList>
            <person name="Blanc G."/>
            <person name="Agarkova I."/>
            <person name="Grimwood J."/>
            <person name="Kuo A."/>
            <person name="Brueggeman A."/>
            <person name="Dunigan D."/>
            <person name="Gurnon J."/>
            <person name="Ladunga I."/>
            <person name="Lindquist E."/>
            <person name="Lucas S."/>
            <person name="Pangilinan J."/>
            <person name="Proschold T."/>
            <person name="Salamov A."/>
            <person name="Schmutz J."/>
            <person name="Weeks D."/>
            <person name="Yamada T."/>
            <person name="Claverie J.M."/>
            <person name="Grigoriev I."/>
            <person name="Van Etten J."/>
            <person name="Lomsadze A."/>
            <person name="Borodovsky M."/>
        </authorList>
    </citation>
    <scope>NUCLEOTIDE SEQUENCE [LARGE SCALE GENOMIC DNA]</scope>
    <source>
        <strain evidence="3 4">C-169</strain>
    </source>
</reference>